<comment type="caution">
    <text evidence="2">The sequence shown here is derived from an EMBL/GenBank/DDBJ whole genome shotgun (WGS) entry which is preliminary data.</text>
</comment>
<dbReference type="AlphaFoldDB" id="A0A433Q4F9"/>
<evidence type="ECO:0000313" key="2">
    <source>
        <dbReference type="EMBL" id="RUS24622.1"/>
    </source>
</evidence>
<protein>
    <submittedName>
        <fullName evidence="2">Uncharacterized protein</fullName>
    </submittedName>
</protein>
<accession>A0A433Q4F9</accession>
<evidence type="ECO:0000313" key="3">
    <source>
        <dbReference type="Proteomes" id="UP000274822"/>
    </source>
</evidence>
<feature type="region of interest" description="Disordered" evidence="1">
    <location>
        <begin position="72"/>
        <end position="98"/>
    </location>
</feature>
<organism evidence="2 3">
    <name type="scientific">Jimgerdemannia flammicorona</name>
    <dbReference type="NCBI Taxonomy" id="994334"/>
    <lineage>
        <taxon>Eukaryota</taxon>
        <taxon>Fungi</taxon>
        <taxon>Fungi incertae sedis</taxon>
        <taxon>Mucoromycota</taxon>
        <taxon>Mucoromycotina</taxon>
        <taxon>Endogonomycetes</taxon>
        <taxon>Endogonales</taxon>
        <taxon>Endogonaceae</taxon>
        <taxon>Jimgerdemannia</taxon>
    </lineage>
</organism>
<sequence length="108" mass="12054">MRVKVAEVNAIAKVRVLQAKHSLLIPVLRAQAAQHTTIAAVATEQVQKYARSTTISTTKRFLDSEEGTVKRVRTRKGQSNYDDSSDHEIISESNDEDDYQIEQVGIVV</sequence>
<dbReference type="EMBL" id="RBNJ01015430">
    <property type="protein sequence ID" value="RUS24622.1"/>
    <property type="molecule type" value="Genomic_DNA"/>
</dbReference>
<evidence type="ECO:0000256" key="1">
    <source>
        <dbReference type="SAM" id="MobiDB-lite"/>
    </source>
</evidence>
<name>A0A433Q4F9_9FUNG</name>
<gene>
    <name evidence="2" type="ORF">BC938DRAFT_473313</name>
</gene>
<keyword evidence="3" id="KW-1185">Reference proteome</keyword>
<dbReference type="Proteomes" id="UP000274822">
    <property type="component" value="Unassembled WGS sequence"/>
</dbReference>
<proteinExistence type="predicted"/>
<reference evidence="2 3" key="1">
    <citation type="journal article" date="2018" name="New Phytol.">
        <title>Phylogenomics of Endogonaceae and evolution of mycorrhizas within Mucoromycota.</title>
        <authorList>
            <person name="Chang Y."/>
            <person name="Desiro A."/>
            <person name="Na H."/>
            <person name="Sandor L."/>
            <person name="Lipzen A."/>
            <person name="Clum A."/>
            <person name="Barry K."/>
            <person name="Grigoriev I.V."/>
            <person name="Martin F.M."/>
            <person name="Stajich J.E."/>
            <person name="Smith M.E."/>
            <person name="Bonito G."/>
            <person name="Spatafora J.W."/>
        </authorList>
    </citation>
    <scope>NUCLEOTIDE SEQUENCE [LARGE SCALE GENOMIC DNA]</scope>
    <source>
        <strain evidence="2 3">AD002</strain>
    </source>
</reference>